<evidence type="ECO:0000256" key="1">
    <source>
        <dbReference type="ARBA" id="ARBA00008136"/>
    </source>
</evidence>
<dbReference type="RefSeq" id="WP_345367453.1">
    <property type="nucleotide sequence ID" value="NZ_BAABII010000019.1"/>
</dbReference>
<gene>
    <name evidence="9" type="ORF">AB8O55_27000</name>
</gene>
<dbReference type="GO" id="GO:0016787">
    <property type="term" value="F:hydrolase activity"/>
    <property type="evidence" value="ECO:0007669"/>
    <property type="project" value="UniProtKB-KW"/>
</dbReference>
<dbReference type="Gene3D" id="3.90.1680.10">
    <property type="entry name" value="SOS response associated peptidase-like"/>
    <property type="match status" value="1"/>
</dbReference>
<dbReference type="PANTHER" id="PTHR13604">
    <property type="entry name" value="DC12-RELATED"/>
    <property type="match status" value="1"/>
</dbReference>
<reference evidence="9 10" key="1">
    <citation type="submission" date="2024-08" db="EMBL/GenBank/DDBJ databases">
        <title>Genome mining of Saccharopolyspora cebuensis PGLac3 from Nigerian medicinal plant.</title>
        <authorList>
            <person name="Ezeobiora C.E."/>
            <person name="Igbokwe N.H."/>
            <person name="Amin D.H."/>
            <person name="Mendie U.E."/>
        </authorList>
    </citation>
    <scope>NUCLEOTIDE SEQUENCE [LARGE SCALE GENOMIC DNA]</scope>
    <source>
        <strain evidence="9 10">PGLac3</strain>
    </source>
</reference>
<sequence>MCGRYAVRPDPAALAVEFEAIDRTGGELAPDYNVTPTRTVPIVVDRGERSVRPVRWGYVPTWAKDAGSGPPLINARAESVTTKPSFADAAAKRRCLMPATGWYEWRPGDRRRQPYLCAHAGGDSLAMAAVFSAWWPPDSRTPLVTCAVVTTEAVGPLAEVHHRMPLVLPRDRWADWLDPARTEIGGLLEPAAGMLDALEIRPVSTEVNAMRNNHPALLDRADEVPEPAEQAALFES</sequence>
<dbReference type="InterPro" id="IPR036590">
    <property type="entry name" value="SRAP-like"/>
</dbReference>
<dbReference type="EMBL" id="JBGEHV010000076">
    <property type="protein sequence ID" value="MEY8043072.1"/>
    <property type="molecule type" value="Genomic_DNA"/>
</dbReference>
<comment type="similarity">
    <text evidence="1 8">Belongs to the SOS response-associated peptidase family.</text>
</comment>
<evidence type="ECO:0000256" key="3">
    <source>
        <dbReference type="ARBA" id="ARBA00022763"/>
    </source>
</evidence>
<keyword evidence="6" id="KW-0238">DNA-binding</keyword>
<dbReference type="SUPFAM" id="SSF143081">
    <property type="entry name" value="BB1717-like"/>
    <property type="match status" value="1"/>
</dbReference>
<keyword evidence="3" id="KW-0227">DNA damage</keyword>
<keyword evidence="4 8" id="KW-0378">Hydrolase</keyword>
<keyword evidence="7" id="KW-0456">Lyase</keyword>
<name>A0ABV4CSY7_9PSEU</name>
<evidence type="ECO:0000256" key="6">
    <source>
        <dbReference type="ARBA" id="ARBA00023125"/>
    </source>
</evidence>
<dbReference type="EC" id="3.4.-.-" evidence="8"/>
<evidence type="ECO:0000256" key="4">
    <source>
        <dbReference type="ARBA" id="ARBA00022801"/>
    </source>
</evidence>
<protein>
    <recommendedName>
        <fullName evidence="8">Abasic site processing protein</fullName>
        <ecNumber evidence="8">3.4.-.-</ecNumber>
    </recommendedName>
</protein>
<dbReference type="Proteomes" id="UP001564626">
    <property type="component" value="Unassembled WGS sequence"/>
</dbReference>
<evidence type="ECO:0000256" key="8">
    <source>
        <dbReference type="RuleBase" id="RU364100"/>
    </source>
</evidence>
<dbReference type="InterPro" id="IPR003738">
    <property type="entry name" value="SRAP"/>
</dbReference>
<keyword evidence="10" id="KW-1185">Reference proteome</keyword>
<keyword evidence="5" id="KW-0190">Covalent protein-DNA linkage</keyword>
<evidence type="ECO:0000256" key="5">
    <source>
        <dbReference type="ARBA" id="ARBA00023124"/>
    </source>
</evidence>
<accession>A0ABV4CSY7</accession>
<proteinExistence type="inferred from homology"/>
<evidence type="ECO:0000256" key="2">
    <source>
        <dbReference type="ARBA" id="ARBA00022670"/>
    </source>
</evidence>
<evidence type="ECO:0000313" key="10">
    <source>
        <dbReference type="Proteomes" id="UP001564626"/>
    </source>
</evidence>
<comment type="caution">
    <text evidence="9">The sequence shown here is derived from an EMBL/GenBank/DDBJ whole genome shotgun (WGS) entry which is preliminary data.</text>
</comment>
<dbReference type="PANTHER" id="PTHR13604:SF0">
    <property type="entry name" value="ABASIC SITE PROCESSING PROTEIN HMCES"/>
    <property type="match status" value="1"/>
</dbReference>
<keyword evidence="2 8" id="KW-0645">Protease</keyword>
<evidence type="ECO:0000313" key="9">
    <source>
        <dbReference type="EMBL" id="MEY8043072.1"/>
    </source>
</evidence>
<organism evidence="9 10">
    <name type="scientific">Saccharopolyspora cebuensis</name>
    <dbReference type="NCBI Taxonomy" id="418759"/>
    <lineage>
        <taxon>Bacteria</taxon>
        <taxon>Bacillati</taxon>
        <taxon>Actinomycetota</taxon>
        <taxon>Actinomycetes</taxon>
        <taxon>Pseudonocardiales</taxon>
        <taxon>Pseudonocardiaceae</taxon>
        <taxon>Saccharopolyspora</taxon>
    </lineage>
</organism>
<dbReference type="Pfam" id="PF02586">
    <property type="entry name" value="SRAP"/>
    <property type="match status" value="1"/>
</dbReference>
<evidence type="ECO:0000256" key="7">
    <source>
        <dbReference type="ARBA" id="ARBA00023239"/>
    </source>
</evidence>